<dbReference type="InterPro" id="IPR055270">
    <property type="entry name" value="Glyco_tran_10_C"/>
</dbReference>
<gene>
    <name evidence="9" type="ORF">OBRU01_14559</name>
</gene>
<keyword evidence="10" id="KW-1185">Reference proteome</keyword>
<reference evidence="9 10" key="1">
    <citation type="journal article" date="2015" name="Genome Biol. Evol.">
        <title>The genome of winter moth (Operophtera brumata) provides a genomic perspective on sexual dimorphism and phenology.</title>
        <authorList>
            <person name="Derks M.F."/>
            <person name="Smit S."/>
            <person name="Salis L."/>
            <person name="Schijlen E."/>
            <person name="Bossers A."/>
            <person name="Mateman C."/>
            <person name="Pijl A.S."/>
            <person name="de Ridder D."/>
            <person name="Groenen M.A."/>
            <person name="Visser M.E."/>
            <person name="Megens H.J."/>
        </authorList>
    </citation>
    <scope>NUCLEOTIDE SEQUENCE [LARGE SCALE GENOMIC DNA]</scope>
    <source>
        <strain evidence="9">WM2013NL</strain>
        <tissue evidence="9">Head and thorax</tissue>
    </source>
</reference>
<organism evidence="9 10">
    <name type="scientific">Operophtera brumata</name>
    <name type="common">Winter moth</name>
    <name type="synonym">Phalaena brumata</name>
    <dbReference type="NCBI Taxonomy" id="104452"/>
    <lineage>
        <taxon>Eukaryota</taxon>
        <taxon>Metazoa</taxon>
        <taxon>Ecdysozoa</taxon>
        <taxon>Arthropoda</taxon>
        <taxon>Hexapoda</taxon>
        <taxon>Insecta</taxon>
        <taxon>Pterygota</taxon>
        <taxon>Neoptera</taxon>
        <taxon>Endopterygota</taxon>
        <taxon>Lepidoptera</taxon>
        <taxon>Glossata</taxon>
        <taxon>Ditrysia</taxon>
        <taxon>Geometroidea</taxon>
        <taxon>Geometridae</taxon>
        <taxon>Larentiinae</taxon>
        <taxon>Operophtera</taxon>
    </lineage>
</organism>
<dbReference type="InterPro" id="IPR038577">
    <property type="entry name" value="GT10-like_C_sf"/>
</dbReference>
<feature type="domain" description="Fucosyltransferase C-terminal" evidence="8">
    <location>
        <begin position="76"/>
        <end position="166"/>
    </location>
</feature>
<dbReference type="PANTHER" id="PTHR48438:SF1">
    <property type="entry name" value="ALPHA-(1,3)-FUCOSYLTRANSFERASE C-RELATED"/>
    <property type="match status" value="1"/>
</dbReference>
<evidence type="ECO:0000259" key="8">
    <source>
        <dbReference type="Pfam" id="PF00852"/>
    </source>
</evidence>
<dbReference type="AlphaFoldDB" id="A0A0L7L6P4"/>
<dbReference type="GO" id="GO:0000139">
    <property type="term" value="C:Golgi membrane"/>
    <property type="evidence" value="ECO:0007669"/>
    <property type="project" value="UniProtKB-SubCell"/>
</dbReference>
<proteinExistence type="inferred from homology"/>
<dbReference type="EMBL" id="JTDY01002627">
    <property type="protein sequence ID" value="KOB71070.1"/>
    <property type="molecule type" value="Genomic_DNA"/>
</dbReference>
<evidence type="ECO:0000256" key="7">
    <source>
        <dbReference type="RuleBase" id="RU003832"/>
    </source>
</evidence>
<keyword evidence="4 7" id="KW-0328">Glycosyltransferase</keyword>
<evidence type="ECO:0000256" key="4">
    <source>
        <dbReference type="ARBA" id="ARBA00022676"/>
    </source>
</evidence>
<evidence type="ECO:0000256" key="2">
    <source>
        <dbReference type="ARBA" id="ARBA00004922"/>
    </source>
</evidence>
<accession>A0A0L7L6P4</accession>
<dbReference type="InterPro" id="IPR001503">
    <property type="entry name" value="Glyco_trans_10"/>
</dbReference>
<name>A0A0L7L6P4_OPEBR</name>
<keyword evidence="7" id="KW-0472">Membrane</keyword>
<dbReference type="UniPathway" id="UPA00378"/>
<keyword evidence="7" id="KW-0812">Transmembrane</keyword>
<evidence type="ECO:0000256" key="3">
    <source>
        <dbReference type="ARBA" id="ARBA00008919"/>
    </source>
</evidence>
<dbReference type="STRING" id="104452.A0A0L7L6P4"/>
<comment type="pathway">
    <text evidence="2">Protein modification; protein glycosylation.</text>
</comment>
<dbReference type="GO" id="GO:0008417">
    <property type="term" value="F:fucosyltransferase activity"/>
    <property type="evidence" value="ECO:0007669"/>
    <property type="project" value="InterPro"/>
</dbReference>
<dbReference type="PANTHER" id="PTHR48438">
    <property type="entry name" value="ALPHA-(1,3)-FUCOSYLTRANSFERASE C-RELATED"/>
    <property type="match status" value="1"/>
</dbReference>
<protein>
    <recommendedName>
        <fullName evidence="7">Fucosyltransferase</fullName>
        <ecNumber evidence="7">2.4.1.-</ecNumber>
    </recommendedName>
</protein>
<dbReference type="GO" id="GO:0032580">
    <property type="term" value="C:Golgi cisterna membrane"/>
    <property type="evidence" value="ECO:0007669"/>
    <property type="project" value="UniProtKB-SubCell"/>
</dbReference>
<keyword evidence="6 7" id="KW-0333">Golgi apparatus</keyword>
<evidence type="ECO:0000313" key="10">
    <source>
        <dbReference type="Proteomes" id="UP000037510"/>
    </source>
</evidence>
<evidence type="ECO:0000256" key="5">
    <source>
        <dbReference type="ARBA" id="ARBA00022679"/>
    </source>
</evidence>
<keyword evidence="5 7" id="KW-0808">Transferase</keyword>
<dbReference type="Pfam" id="PF00852">
    <property type="entry name" value="Glyco_transf_10"/>
    <property type="match status" value="1"/>
</dbReference>
<comment type="caution">
    <text evidence="9">The sequence shown here is derived from an EMBL/GenBank/DDBJ whole genome shotgun (WGS) entry which is preliminary data.</text>
</comment>
<evidence type="ECO:0000256" key="6">
    <source>
        <dbReference type="ARBA" id="ARBA00023034"/>
    </source>
</evidence>
<sequence length="175" mass="19997">MSKPKETQEALIKDQPDKQVQRLDSDIVTPYVEVRDLTGKIILPKSEIVDTIEGIDDTFDDRAFSVSPKDIIQVVNKKKALMWYIEECDHNGKAISYAGKLKKALQEHALVMDIYGCSFNLCPNMDCTKALERDYYFYLAHEESFAVDYVTTKVLAAYHNNAVPIVKVVVLWVFE</sequence>
<evidence type="ECO:0000313" key="9">
    <source>
        <dbReference type="EMBL" id="KOB71070.1"/>
    </source>
</evidence>
<dbReference type="EC" id="2.4.1.-" evidence="7"/>
<dbReference type="SUPFAM" id="SSF53756">
    <property type="entry name" value="UDP-Glycosyltransferase/glycogen phosphorylase"/>
    <property type="match status" value="1"/>
</dbReference>
<dbReference type="Proteomes" id="UP000037510">
    <property type="component" value="Unassembled WGS sequence"/>
</dbReference>
<dbReference type="Gene3D" id="3.40.50.11660">
    <property type="entry name" value="Glycosyl transferase family 10, C-terminal domain"/>
    <property type="match status" value="1"/>
</dbReference>
<evidence type="ECO:0000256" key="1">
    <source>
        <dbReference type="ARBA" id="ARBA00004323"/>
    </source>
</evidence>
<comment type="similarity">
    <text evidence="3 7">Belongs to the glycosyltransferase 10 family.</text>
</comment>
<comment type="subcellular location">
    <subcellularLocation>
        <location evidence="1">Golgi apparatus membrane</location>
        <topology evidence="1">Single-pass type II membrane protein</topology>
    </subcellularLocation>
    <subcellularLocation>
        <location evidence="7">Golgi apparatus</location>
        <location evidence="7">Golgi stack membrane</location>
        <topology evidence="7">Single-pass type II membrane protein</topology>
    </subcellularLocation>
</comment>